<reference evidence="1 2" key="1">
    <citation type="submission" date="2016-02" db="EMBL/GenBank/DDBJ databases">
        <title>Genome sequence of Clostridium thermobutyricum DSM 4928.</title>
        <authorList>
            <person name="Poehlein A."/>
            <person name="Daniel R."/>
        </authorList>
    </citation>
    <scope>NUCLEOTIDE SEQUENCE [LARGE SCALE GENOMIC DNA]</scope>
    <source>
        <strain evidence="1 2">DSM 4928</strain>
    </source>
</reference>
<name>A0A1V4SV21_9CLOT</name>
<evidence type="ECO:0000313" key="2">
    <source>
        <dbReference type="Proteomes" id="UP000191448"/>
    </source>
</evidence>
<organism evidence="1 2">
    <name type="scientific">Clostridium thermobutyricum DSM 4928</name>
    <dbReference type="NCBI Taxonomy" id="1121339"/>
    <lineage>
        <taxon>Bacteria</taxon>
        <taxon>Bacillati</taxon>
        <taxon>Bacillota</taxon>
        <taxon>Clostridia</taxon>
        <taxon>Eubacteriales</taxon>
        <taxon>Clostridiaceae</taxon>
        <taxon>Clostridium</taxon>
    </lineage>
</organism>
<evidence type="ECO:0000313" key="1">
    <source>
        <dbReference type="EMBL" id="OPX47829.1"/>
    </source>
</evidence>
<dbReference type="EMBL" id="LTAY01000037">
    <property type="protein sequence ID" value="OPX47829.1"/>
    <property type="molecule type" value="Genomic_DNA"/>
</dbReference>
<sequence length="397" mass="45502">MFIKDLFGKEIEFSKEMEGEKNATIFGKEALLEQYYKEFAVESCISIIANALSLADFQTYMNFKKVKLDNYYLLNVEPNVNQNAKEFWHKVISNLYYKNECLIIQEQKQFYVADGFSREEQGLKEDLYKEVWIGEYNFTRTFKESEVMYLKLNNTDIKKLIDGLYTNYGQLLTSGIKNYKRSNGMKGFVEIDTSLAQTEEAKKQLQDLMENQFSTWFKNDDAILPLSKGFTYKDSTPNNGSATKATTRDIRAIVDDIIEFTCAAFHVPSAMVKGNMVGVTEQTDNFLAFCINPLAKLIESEINRKMYKKSGFSQGSYVKIDTLRIKNIDLQKMANAGDLLFRIGVNSINDNLEMLGKEKLDADYADEHYVTKNYQSVLDINNTKKGGEIDGEKNGQS</sequence>
<dbReference type="InterPro" id="IPR006427">
    <property type="entry name" value="Portal_HK97"/>
</dbReference>
<dbReference type="Proteomes" id="UP000191448">
    <property type="component" value="Unassembled WGS sequence"/>
</dbReference>
<dbReference type="Pfam" id="PF04860">
    <property type="entry name" value="Phage_portal"/>
    <property type="match status" value="1"/>
</dbReference>
<comment type="caution">
    <text evidence="1">The sequence shown here is derived from an EMBL/GenBank/DDBJ whole genome shotgun (WGS) entry which is preliminary data.</text>
</comment>
<accession>A0A1V4SV21</accession>
<dbReference type="RefSeq" id="WP_080022618.1">
    <property type="nucleotide sequence ID" value="NZ_LTAY01000037.1"/>
</dbReference>
<dbReference type="AlphaFoldDB" id="A0A1V4SV21"/>
<dbReference type="OrthoDB" id="395750at2"/>
<dbReference type="NCBIfam" id="TIGR01537">
    <property type="entry name" value="portal_HK97"/>
    <property type="match status" value="1"/>
</dbReference>
<gene>
    <name evidence="1" type="ORF">CLTHE_14000</name>
</gene>
<protein>
    <submittedName>
        <fullName evidence="1">Phage portal protein</fullName>
    </submittedName>
</protein>
<dbReference type="InterPro" id="IPR006944">
    <property type="entry name" value="Phage/GTA_portal"/>
</dbReference>
<proteinExistence type="predicted"/>